<dbReference type="SMART" id="SM00066">
    <property type="entry name" value="GAL4"/>
    <property type="match status" value="1"/>
</dbReference>
<evidence type="ECO:0000256" key="4">
    <source>
        <dbReference type="ARBA" id="ARBA00023242"/>
    </source>
</evidence>
<sequence>MDSTTSRKPSRSCANCRAVKRRCDEKRPHCGQCVRLRQECFGYRDKWELVFRDQTKQTIQRTQQLRILKINEPSRSPLSTQYRDESKQPTLLQTVPSGIMVSSQIFSSYLDHYFPRKVKATCVVNLTYPIISSIYMVPQKSLMLQKTTAALSCVFLGKIHKDEPILRYGIGLYNEAICGLSKTLSRKDYTPDLIYTCALFEQIESHYCPDSLDKLHAHIDGLSAIMRLYHPKKDDSHIIALIYGQHQKLRVLLSRLMRLSEPVVQWLREPGEGLLYELIQLLTDMSCFAAAVDNAHNLGPQARRSLLDDCLALEKRHLEFYTKISRNGTYEDPPTYNHGEIKTGLATDGLFGPAYKFLSVGEANLHMVIWTSLSLLYPIIYQAYTLTETDHEPKILRVDSQSPRDVARQLSTFNVSKAVRCIPYCTQEDLHSWALIYCIFPTIQATRVFSQARDWKRFLWASEVFQYIALSGFDFAARYHDLCRFYWFNPSVYGTSSSYRLPDPNGINGG</sequence>
<name>A0A9W9NN78_PENCI</name>
<dbReference type="InterPro" id="IPR036864">
    <property type="entry name" value="Zn2-C6_fun-type_DNA-bd_sf"/>
</dbReference>
<keyword evidence="4" id="KW-0539">Nucleus</keyword>
<evidence type="ECO:0000256" key="1">
    <source>
        <dbReference type="ARBA" id="ARBA00023015"/>
    </source>
</evidence>
<dbReference type="SUPFAM" id="SSF57701">
    <property type="entry name" value="Zn2/Cys6 DNA-binding domain"/>
    <property type="match status" value="1"/>
</dbReference>
<keyword evidence="1" id="KW-0805">Transcription regulation</keyword>
<proteinExistence type="predicted"/>
<keyword evidence="7" id="KW-1185">Reference proteome</keyword>
<dbReference type="RefSeq" id="XP_056497985.1">
    <property type="nucleotide sequence ID" value="XM_056648220.1"/>
</dbReference>
<protein>
    <recommendedName>
        <fullName evidence="5">Zn(2)-C6 fungal-type domain-containing protein</fullName>
    </recommendedName>
</protein>
<dbReference type="GO" id="GO:0003677">
    <property type="term" value="F:DNA binding"/>
    <property type="evidence" value="ECO:0007669"/>
    <property type="project" value="UniProtKB-KW"/>
</dbReference>
<organism evidence="6 7">
    <name type="scientific">Penicillium citrinum</name>
    <dbReference type="NCBI Taxonomy" id="5077"/>
    <lineage>
        <taxon>Eukaryota</taxon>
        <taxon>Fungi</taxon>
        <taxon>Dikarya</taxon>
        <taxon>Ascomycota</taxon>
        <taxon>Pezizomycotina</taxon>
        <taxon>Eurotiomycetes</taxon>
        <taxon>Eurotiomycetidae</taxon>
        <taxon>Eurotiales</taxon>
        <taxon>Aspergillaceae</taxon>
        <taxon>Penicillium</taxon>
    </lineage>
</organism>
<dbReference type="AlphaFoldDB" id="A0A9W9NN78"/>
<gene>
    <name evidence="6" type="ORF">N7469_009302</name>
</gene>
<dbReference type="InterPro" id="IPR053175">
    <property type="entry name" value="DHMBA_Reg_Transcription_Factor"/>
</dbReference>
<dbReference type="PANTHER" id="PTHR38791">
    <property type="entry name" value="ZN(II)2CYS6 TRANSCRIPTION FACTOR (EUROFUNG)-RELATED-RELATED"/>
    <property type="match status" value="1"/>
</dbReference>
<feature type="domain" description="Zn(2)-C6 fungal-type" evidence="5">
    <location>
        <begin position="12"/>
        <end position="40"/>
    </location>
</feature>
<dbReference type="GO" id="GO:0000981">
    <property type="term" value="F:DNA-binding transcription factor activity, RNA polymerase II-specific"/>
    <property type="evidence" value="ECO:0007669"/>
    <property type="project" value="InterPro"/>
</dbReference>
<dbReference type="GO" id="GO:0008270">
    <property type="term" value="F:zinc ion binding"/>
    <property type="evidence" value="ECO:0007669"/>
    <property type="project" value="InterPro"/>
</dbReference>
<dbReference type="PROSITE" id="PS50048">
    <property type="entry name" value="ZN2_CY6_FUNGAL_2"/>
    <property type="match status" value="1"/>
</dbReference>
<dbReference type="GeneID" id="81387387"/>
<keyword evidence="3" id="KW-0804">Transcription</keyword>
<evidence type="ECO:0000313" key="7">
    <source>
        <dbReference type="Proteomes" id="UP001147733"/>
    </source>
</evidence>
<evidence type="ECO:0000256" key="2">
    <source>
        <dbReference type="ARBA" id="ARBA00023125"/>
    </source>
</evidence>
<dbReference type="PROSITE" id="PS00463">
    <property type="entry name" value="ZN2_CY6_FUNGAL_1"/>
    <property type="match status" value="1"/>
</dbReference>
<evidence type="ECO:0000313" key="6">
    <source>
        <dbReference type="EMBL" id="KAJ5223062.1"/>
    </source>
</evidence>
<keyword evidence="2" id="KW-0238">DNA-binding</keyword>
<dbReference type="Pfam" id="PF00172">
    <property type="entry name" value="Zn_clus"/>
    <property type="match status" value="1"/>
</dbReference>
<evidence type="ECO:0000256" key="3">
    <source>
        <dbReference type="ARBA" id="ARBA00023163"/>
    </source>
</evidence>
<reference evidence="6" key="2">
    <citation type="journal article" date="2023" name="IMA Fungus">
        <title>Comparative genomic study of the Penicillium genus elucidates a diverse pangenome and 15 lateral gene transfer events.</title>
        <authorList>
            <person name="Petersen C."/>
            <person name="Sorensen T."/>
            <person name="Nielsen M.R."/>
            <person name="Sondergaard T.E."/>
            <person name="Sorensen J.L."/>
            <person name="Fitzpatrick D.A."/>
            <person name="Frisvad J.C."/>
            <person name="Nielsen K.L."/>
        </authorList>
    </citation>
    <scope>NUCLEOTIDE SEQUENCE</scope>
    <source>
        <strain evidence="6">IBT 23319</strain>
    </source>
</reference>
<accession>A0A9W9NN78</accession>
<comment type="caution">
    <text evidence="6">The sequence shown here is derived from an EMBL/GenBank/DDBJ whole genome shotgun (WGS) entry which is preliminary data.</text>
</comment>
<dbReference type="OrthoDB" id="4491390at2759"/>
<reference evidence="6" key="1">
    <citation type="submission" date="2022-11" db="EMBL/GenBank/DDBJ databases">
        <authorList>
            <person name="Petersen C."/>
        </authorList>
    </citation>
    <scope>NUCLEOTIDE SEQUENCE</scope>
    <source>
        <strain evidence="6">IBT 23319</strain>
    </source>
</reference>
<dbReference type="CDD" id="cd00067">
    <property type="entry name" value="GAL4"/>
    <property type="match status" value="1"/>
</dbReference>
<dbReference type="Gene3D" id="4.10.240.10">
    <property type="entry name" value="Zn(2)-C6 fungal-type DNA-binding domain"/>
    <property type="match status" value="1"/>
</dbReference>
<evidence type="ECO:0000259" key="5">
    <source>
        <dbReference type="PROSITE" id="PS50048"/>
    </source>
</evidence>
<dbReference type="EMBL" id="JAPQKT010000008">
    <property type="protein sequence ID" value="KAJ5223062.1"/>
    <property type="molecule type" value="Genomic_DNA"/>
</dbReference>
<dbReference type="InterPro" id="IPR001138">
    <property type="entry name" value="Zn2Cys6_DnaBD"/>
</dbReference>
<dbReference type="Proteomes" id="UP001147733">
    <property type="component" value="Unassembled WGS sequence"/>
</dbReference>